<evidence type="ECO:0000259" key="2">
    <source>
        <dbReference type="Pfam" id="PF07859"/>
    </source>
</evidence>
<dbReference type="PANTHER" id="PTHR48081">
    <property type="entry name" value="AB HYDROLASE SUPERFAMILY PROTEIN C4A8.06C"/>
    <property type="match status" value="1"/>
</dbReference>
<dbReference type="InterPro" id="IPR029058">
    <property type="entry name" value="AB_hydrolase_fold"/>
</dbReference>
<proteinExistence type="predicted"/>
<accession>A0A1L9RG30</accession>
<feature type="domain" description="Alpha/beta hydrolase fold-3" evidence="2">
    <location>
        <begin position="12"/>
        <end position="135"/>
    </location>
</feature>
<keyword evidence="4" id="KW-1185">Reference proteome</keyword>
<evidence type="ECO:0000313" key="3">
    <source>
        <dbReference type="EMBL" id="OJJ33813.1"/>
    </source>
</evidence>
<gene>
    <name evidence="3" type="ORF">ASPWEDRAFT_41689</name>
</gene>
<protein>
    <recommendedName>
        <fullName evidence="2">Alpha/beta hydrolase fold-3 domain-containing protein</fullName>
    </recommendedName>
</protein>
<dbReference type="RefSeq" id="XP_040687489.1">
    <property type="nucleotide sequence ID" value="XM_040835621.1"/>
</dbReference>
<evidence type="ECO:0000313" key="4">
    <source>
        <dbReference type="Proteomes" id="UP000184383"/>
    </source>
</evidence>
<dbReference type="STRING" id="1073089.A0A1L9RG30"/>
<organism evidence="3 4">
    <name type="scientific">Aspergillus wentii DTO 134E9</name>
    <dbReference type="NCBI Taxonomy" id="1073089"/>
    <lineage>
        <taxon>Eukaryota</taxon>
        <taxon>Fungi</taxon>
        <taxon>Dikarya</taxon>
        <taxon>Ascomycota</taxon>
        <taxon>Pezizomycotina</taxon>
        <taxon>Eurotiomycetes</taxon>
        <taxon>Eurotiomycetidae</taxon>
        <taxon>Eurotiales</taxon>
        <taxon>Aspergillaceae</taxon>
        <taxon>Aspergillus</taxon>
        <taxon>Aspergillus subgen. Cremei</taxon>
    </lineage>
</organism>
<dbReference type="OrthoDB" id="19653at2759"/>
<dbReference type="SUPFAM" id="SSF53474">
    <property type="entry name" value="alpha/beta-Hydrolases"/>
    <property type="match status" value="1"/>
</dbReference>
<dbReference type="InterPro" id="IPR013094">
    <property type="entry name" value="AB_hydrolase_3"/>
</dbReference>
<evidence type="ECO:0000256" key="1">
    <source>
        <dbReference type="ARBA" id="ARBA00022801"/>
    </source>
</evidence>
<dbReference type="Pfam" id="PF07859">
    <property type="entry name" value="Abhydrolase_3"/>
    <property type="match status" value="1"/>
</dbReference>
<name>A0A1L9RG30_ASPWE</name>
<sequence length="273" mass="30197">MTGDSLFLDWLPEWLLELAAKHNAVIISPNYRLLPEATSLELFDDIEDFWSWLHSSAVTDLLASQSTPTELDLDRVLTTGDSAGGLLSVCVALAHPDEIRAATAAYPCIDMGSPHFREPRTTPIFDQIFSHDAVEEHLAQMKPGDIVSSSPIPMRLPLMFSAAQNGDLHRFYERNTEADPRRELRYPFERLDQPGVRIPRGGISIFHGIQDSVVPVDGSEKFVAKARGAFKGQPGGDNIVLTLRDGEHGFDNGVHLDEWVGEAIAVAVESWLE</sequence>
<dbReference type="InterPro" id="IPR050300">
    <property type="entry name" value="GDXG_lipolytic_enzyme"/>
</dbReference>
<dbReference type="AlphaFoldDB" id="A0A1L9RG30"/>
<dbReference type="PANTHER" id="PTHR48081:SF3">
    <property type="entry name" value="ALPHA_BETA HYDROLASE FOLD-3 DOMAIN-CONTAINING PROTEIN"/>
    <property type="match status" value="1"/>
</dbReference>
<dbReference type="GO" id="GO:0016787">
    <property type="term" value="F:hydrolase activity"/>
    <property type="evidence" value="ECO:0007669"/>
    <property type="project" value="UniProtKB-KW"/>
</dbReference>
<reference evidence="4" key="1">
    <citation type="journal article" date="2017" name="Genome Biol.">
        <title>Comparative genomics reveals high biological diversity and specific adaptations in the industrially and medically important fungal genus Aspergillus.</title>
        <authorList>
            <person name="de Vries R.P."/>
            <person name="Riley R."/>
            <person name="Wiebenga A."/>
            <person name="Aguilar-Osorio G."/>
            <person name="Amillis S."/>
            <person name="Uchima C.A."/>
            <person name="Anderluh G."/>
            <person name="Asadollahi M."/>
            <person name="Askin M."/>
            <person name="Barry K."/>
            <person name="Battaglia E."/>
            <person name="Bayram O."/>
            <person name="Benocci T."/>
            <person name="Braus-Stromeyer S.A."/>
            <person name="Caldana C."/>
            <person name="Canovas D."/>
            <person name="Cerqueira G.C."/>
            <person name="Chen F."/>
            <person name="Chen W."/>
            <person name="Choi C."/>
            <person name="Clum A."/>
            <person name="Dos Santos R.A."/>
            <person name="Damasio A.R."/>
            <person name="Diallinas G."/>
            <person name="Emri T."/>
            <person name="Fekete E."/>
            <person name="Flipphi M."/>
            <person name="Freyberg S."/>
            <person name="Gallo A."/>
            <person name="Gournas C."/>
            <person name="Habgood R."/>
            <person name="Hainaut M."/>
            <person name="Harispe M.L."/>
            <person name="Henrissat B."/>
            <person name="Hilden K.S."/>
            <person name="Hope R."/>
            <person name="Hossain A."/>
            <person name="Karabika E."/>
            <person name="Karaffa L."/>
            <person name="Karanyi Z."/>
            <person name="Krasevec N."/>
            <person name="Kuo A."/>
            <person name="Kusch H."/>
            <person name="LaButti K."/>
            <person name="Lagendijk E.L."/>
            <person name="Lapidus A."/>
            <person name="Levasseur A."/>
            <person name="Lindquist E."/>
            <person name="Lipzen A."/>
            <person name="Logrieco A.F."/>
            <person name="MacCabe A."/>
            <person name="Maekelae M.R."/>
            <person name="Malavazi I."/>
            <person name="Melin P."/>
            <person name="Meyer V."/>
            <person name="Mielnichuk N."/>
            <person name="Miskei M."/>
            <person name="Molnar A.P."/>
            <person name="Mule G."/>
            <person name="Ngan C.Y."/>
            <person name="Orejas M."/>
            <person name="Orosz E."/>
            <person name="Ouedraogo J.P."/>
            <person name="Overkamp K.M."/>
            <person name="Park H.-S."/>
            <person name="Perrone G."/>
            <person name="Piumi F."/>
            <person name="Punt P.J."/>
            <person name="Ram A.F."/>
            <person name="Ramon A."/>
            <person name="Rauscher S."/>
            <person name="Record E."/>
            <person name="Riano-Pachon D.M."/>
            <person name="Robert V."/>
            <person name="Roehrig J."/>
            <person name="Ruller R."/>
            <person name="Salamov A."/>
            <person name="Salih N.S."/>
            <person name="Samson R.A."/>
            <person name="Sandor E."/>
            <person name="Sanguinetti M."/>
            <person name="Schuetze T."/>
            <person name="Sepcic K."/>
            <person name="Shelest E."/>
            <person name="Sherlock G."/>
            <person name="Sophianopoulou V."/>
            <person name="Squina F.M."/>
            <person name="Sun H."/>
            <person name="Susca A."/>
            <person name="Todd R.B."/>
            <person name="Tsang A."/>
            <person name="Unkles S.E."/>
            <person name="van de Wiele N."/>
            <person name="van Rossen-Uffink D."/>
            <person name="Oliveira J.V."/>
            <person name="Vesth T.C."/>
            <person name="Visser J."/>
            <person name="Yu J.-H."/>
            <person name="Zhou M."/>
            <person name="Andersen M.R."/>
            <person name="Archer D.B."/>
            <person name="Baker S.E."/>
            <person name="Benoit I."/>
            <person name="Brakhage A.A."/>
            <person name="Braus G.H."/>
            <person name="Fischer R."/>
            <person name="Frisvad J.C."/>
            <person name="Goldman G.H."/>
            <person name="Houbraken J."/>
            <person name="Oakley B."/>
            <person name="Pocsi I."/>
            <person name="Scazzocchio C."/>
            <person name="Seiboth B."/>
            <person name="vanKuyk P.A."/>
            <person name="Wortman J."/>
            <person name="Dyer P.S."/>
            <person name="Grigoriev I.V."/>
        </authorList>
    </citation>
    <scope>NUCLEOTIDE SEQUENCE [LARGE SCALE GENOMIC DNA]</scope>
    <source>
        <strain evidence="4">DTO 134E9</strain>
    </source>
</reference>
<dbReference type="GeneID" id="63751469"/>
<dbReference type="EMBL" id="KV878213">
    <property type="protein sequence ID" value="OJJ33813.1"/>
    <property type="molecule type" value="Genomic_DNA"/>
</dbReference>
<dbReference type="Gene3D" id="3.40.50.1820">
    <property type="entry name" value="alpha/beta hydrolase"/>
    <property type="match status" value="1"/>
</dbReference>
<dbReference type="Proteomes" id="UP000184383">
    <property type="component" value="Unassembled WGS sequence"/>
</dbReference>
<dbReference type="VEuPathDB" id="FungiDB:ASPWEDRAFT_41689"/>
<keyword evidence="1" id="KW-0378">Hydrolase</keyword>